<accession>H2XXI6</accession>
<reference evidence="1" key="3">
    <citation type="submission" date="2025-08" db="UniProtKB">
        <authorList>
            <consortium name="Ensembl"/>
        </authorList>
    </citation>
    <scope>IDENTIFICATION</scope>
</reference>
<protein>
    <submittedName>
        <fullName evidence="1">Uncharacterized protein</fullName>
    </submittedName>
</protein>
<reference evidence="2" key="1">
    <citation type="journal article" date="2002" name="Science">
        <title>The draft genome of Ciona intestinalis: insights into chordate and vertebrate origins.</title>
        <authorList>
            <person name="Dehal P."/>
            <person name="Satou Y."/>
            <person name="Campbell R.K."/>
            <person name="Chapman J."/>
            <person name="Degnan B."/>
            <person name="De Tomaso A."/>
            <person name="Davidson B."/>
            <person name="Di Gregorio A."/>
            <person name="Gelpke M."/>
            <person name="Goodstein D.M."/>
            <person name="Harafuji N."/>
            <person name="Hastings K.E."/>
            <person name="Ho I."/>
            <person name="Hotta K."/>
            <person name="Huang W."/>
            <person name="Kawashima T."/>
            <person name="Lemaire P."/>
            <person name="Martinez D."/>
            <person name="Meinertzhagen I.A."/>
            <person name="Necula S."/>
            <person name="Nonaka M."/>
            <person name="Putnam N."/>
            <person name="Rash S."/>
            <person name="Saiga H."/>
            <person name="Satake M."/>
            <person name="Terry A."/>
            <person name="Yamada L."/>
            <person name="Wang H.G."/>
            <person name="Awazu S."/>
            <person name="Azumi K."/>
            <person name="Boore J."/>
            <person name="Branno M."/>
            <person name="Chin-Bow S."/>
            <person name="DeSantis R."/>
            <person name="Doyle S."/>
            <person name="Francino P."/>
            <person name="Keys D.N."/>
            <person name="Haga S."/>
            <person name="Hayashi H."/>
            <person name="Hino K."/>
            <person name="Imai K.S."/>
            <person name="Inaba K."/>
            <person name="Kano S."/>
            <person name="Kobayashi K."/>
            <person name="Kobayashi M."/>
            <person name="Lee B.I."/>
            <person name="Makabe K.W."/>
            <person name="Manohar C."/>
            <person name="Matassi G."/>
            <person name="Medina M."/>
            <person name="Mochizuki Y."/>
            <person name="Mount S."/>
            <person name="Morishita T."/>
            <person name="Miura S."/>
            <person name="Nakayama A."/>
            <person name="Nishizaka S."/>
            <person name="Nomoto H."/>
            <person name="Ohta F."/>
            <person name="Oishi K."/>
            <person name="Rigoutsos I."/>
            <person name="Sano M."/>
            <person name="Sasaki A."/>
            <person name="Sasakura Y."/>
            <person name="Shoguchi E."/>
            <person name="Shin-i T."/>
            <person name="Spagnuolo A."/>
            <person name="Stainier D."/>
            <person name="Suzuki M.M."/>
            <person name="Tassy O."/>
            <person name="Takatori N."/>
            <person name="Tokuoka M."/>
            <person name="Yagi K."/>
            <person name="Yoshizaki F."/>
            <person name="Wada S."/>
            <person name="Zhang C."/>
            <person name="Hyatt P.D."/>
            <person name="Larimer F."/>
            <person name="Detter C."/>
            <person name="Doggett N."/>
            <person name="Glavina T."/>
            <person name="Hawkins T."/>
            <person name="Richardson P."/>
            <person name="Lucas S."/>
            <person name="Kohara Y."/>
            <person name="Levine M."/>
            <person name="Satoh N."/>
            <person name="Rokhsar D.S."/>
        </authorList>
    </citation>
    <scope>NUCLEOTIDE SEQUENCE [LARGE SCALE GENOMIC DNA]</scope>
</reference>
<organism evidence="1 2">
    <name type="scientific">Ciona intestinalis</name>
    <name type="common">Transparent sea squirt</name>
    <name type="synonym">Ascidia intestinalis</name>
    <dbReference type="NCBI Taxonomy" id="7719"/>
    <lineage>
        <taxon>Eukaryota</taxon>
        <taxon>Metazoa</taxon>
        <taxon>Chordata</taxon>
        <taxon>Tunicata</taxon>
        <taxon>Ascidiacea</taxon>
        <taxon>Phlebobranchia</taxon>
        <taxon>Cionidae</taxon>
        <taxon>Ciona</taxon>
    </lineage>
</organism>
<dbReference type="Proteomes" id="UP000008144">
    <property type="component" value="Chromosome 9"/>
</dbReference>
<dbReference type="Ensembl" id="ENSCINT00000035879.1">
    <property type="protein sequence ID" value="ENSCINP00000034370.1"/>
    <property type="gene ID" value="ENSCING00000020835.1"/>
</dbReference>
<evidence type="ECO:0000313" key="1">
    <source>
        <dbReference type="Ensembl" id="ENSCINP00000034370.1"/>
    </source>
</evidence>
<reference evidence="1" key="2">
    <citation type="journal article" date="2008" name="Genome Biol.">
        <title>Improved genome assembly and evidence-based global gene model set for the chordate Ciona intestinalis: new insight into intron and operon populations.</title>
        <authorList>
            <person name="Satou Y."/>
            <person name="Mineta K."/>
            <person name="Ogasawara M."/>
            <person name="Sasakura Y."/>
            <person name="Shoguchi E."/>
            <person name="Ueno K."/>
            <person name="Yamada L."/>
            <person name="Matsumoto J."/>
            <person name="Wasserscheid J."/>
            <person name="Dewar K."/>
            <person name="Wiley G.B."/>
            <person name="Macmil S.L."/>
            <person name="Roe B.A."/>
            <person name="Zeller R.W."/>
            <person name="Hastings K.E."/>
            <person name="Lemaire P."/>
            <person name="Lindquist E."/>
            <person name="Endo T."/>
            <person name="Hotta K."/>
            <person name="Inaba K."/>
        </authorList>
    </citation>
    <scope>NUCLEOTIDE SEQUENCE [LARGE SCALE GENOMIC DNA]</scope>
    <source>
        <strain evidence="1">wild type</strain>
    </source>
</reference>
<dbReference type="HOGENOM" id="CLU_3410573_0_0_1"/>
<dbReference type="AlphaFoldDB" id="H2XXI6"/>
<proteinExistence type="predicted"/>
<dbReference type="InParanoid" id="H2XXI6"/>
<keyword evidence="2" id="KW-1185">Reference proteome</keyword>
<reference evidence="1" key="4">
    <citation type="submission" date="2025-09" db="UniProtKB">
        <authorList>
            <consortium name="Ensembl"/>
        </authorList>
    </citation>
    <scope>IDENTIFICATION</scope>
</reference>
<name>H2XXI6_CIOIN</name>
<dbReference type="EMBL" id="EAAA01002886">
    <property type="status" value="NOT_ANNOTATED_CDS"/>
    <property type="molecule type" value="Genomic_DNA"/>
</dbReference>
<sequence length="29" mass="3447">MHRILNHSPLFDHVQNLYILIRITCSRVG</sequence>
<evidence type="ECO:0000313" key="2">
    <source>
        <dbReference type="Proteomes" id="UP000008144"/>
    </source>
</evidence>